<dbReference type="GO" id="GO:0043531">
    <property type="term" value="F:ADP binding"/>
    <property type="evidence" value="ECO:0007669"/>
    <property type="project" value="InterPro"/>
</dbReference>
<gene>
    <name evidence="1" type="ORF">EV193_102138</name>
</gene>
<dbReference type="Gene3D" id="3.40.50.300">
    <property type="entry name" value="P-loop containing nucleotide triphosphate hydrolases"/>
    <property type="match status" value="1"/>
</dbReference>
<comment type="caution">
    <text evidence="1">The sequence shown here is derived from an EMBL/GenBank/DDBJ whole genome shotgun (WGS) entry which is preliminary data.</text>
</comment>
<dbReference type="AlphaFoldDB" id="A0A4Q7L4M4"/>
<evidence type="ECO:0000313" key="1">
    <source>
        <dbReference type="EMBL" id="RZS43162.1"/>
    </source>
</evidence>
<dbReference type="Proteomes" id="UP000294257">
    <property type="component" value="Unassembled WGS sequence"/>
</dbReference>
<dbReference type="Gene3D" id="1.25.40.10">
    <property type="entry name" value="Tetratricopeptide repeat domain"/>
    <property type="match status" value="1"/>
</dbReference>
<accession>A0A4Q7L4M4</accession>
<dbReference type="PANTHER" id="PTHR47691:SF3">
    <property type="entry name" value="HTH-TYPE TRANSCRIPTIONAL REGULATOR RV0890C-RELATED"/>
    <property type="match status" value="1"/>
</dbReference>
<dbReference type="EMBL" id="SGWQ01000002">
    <property type="protein sequence ID" value="RZS43162.1"/>
    <property type="molecule type" value="Genomic_DNA"/>
</dbReference>
<dbReference type="InterPro" id="IPR027417">
    <property type="entry name" value="P-loop_NTPase"/>
</dbReference>
<dbReference type="SUPFAM" id="SSF48452">
    <property type="entry name" value="TPR-like"/>
    <property type="match status" value="1"/>
</dbReference>
<sequence>MSIAYEPQRAFPFLDRDGPRREMAEVLDAPVGDRARSMFLTGPIGIGTTALASEFCAERATEFQTVVWVPASDLDGNPVPFGELLGSILARLGVPVADQSPDVAGRLSQISHRVWNQRALFVFDDVDPLDSVKPLLDSLPAEAVVVVTTSVKPATRGRLGFVAITLDALPDKESREKFDHCLGDTAAEIDASVRKQLVERCHGSPLLIEMLAAQLVGRAYLAEALLEELPESAEPISPFLDAAYRRLDGPLRATYRWLAQVPGPDFDIDTAAFVLGQTRAATALALARLDELNLLTEYGGRFAFHGFVRADARQRARDEDDPGELKVLRRRIAVRFLDETQSRDHAISDRWRVGDSGARSEVPSRETALTWFHREWRGVATCVRLAHEIGEHEVCWRLCVALYKYLHMNGHVDVWIDVHEIALESARDTGATEAVMQLSSQLGAGHLAVGELERARQCFTESLEAAGAVGSAIGRQSALEWLGKVDFKAGDVRSALARYDESDRAISEVQDPDQALRARATVGLQRARAFAHLKSWQEALDAAAAARAEFAGRAADAENVAKCDQERARALVGLGRMDEALTVARAAADQFERDRARRLHGGTLMLVGDIAVAIDDLDTAERAYETAADLFEAIGDARELEARAKLAEVRSRRR</sequence>
<proteinExistence type="predicted"/>
<organism evidence="1 2">
    <name type="scientific">Herbihabitans rhizosphaerae</name>
    <dbReference type="NCBI Taxonomy" id="1872711"/>
    <lineage>
        <taxon>Bacteria</taxon>
        <taxon>Bacillati</taxon>
        <taxon>Actinomycetota</taxon>
        <taxon>Actinomycetes</taxon>
        <taxon>Pseudonocardiales</taxon>
        <taxon>Pseudonocardiaceae</taxon>
        <taxon>Herbihabitans</taxon>
    </lineage>
</organism>
<dbReference type="RefSeq" id="WP_130343046.1">
    <property type="nucleotide sequence ID" value="NZ_SGWQ01000002.1"/>
</dbReference>
<reference evidence="1 2" key="1">
    <citation type="submission" date="2019-02" db="EMBL/GenBank/DDBJ databases">
        <title>Genomic Encyclopedia of Type Strains, Phase IV (KMG-IV): sequencing the most valuable type-strain genomes for metagenomic binning, comparative biology and taxonomic classification.</title>
        <authorList>
            <person name="Goeker M."/>
        </authorList>
    </citation>
    <scope>NUCLEOTIDE SEQUENCE [LARGE SCALE GENOMIC DNA]</scope>
    <source>
        <strain evidence="1 2">DSM 101727</strain>
    </source>
</reference>
<evidence type="ECO:0000313" key="2">
    <source>
        <dbReference type="Proteomes" id="UP000294257"/>
    </source>
</evidence>
<dbReference type="SUPFAM" id="SSF52540">
    <property type="entry name" value="P-loop containing nucleoside triphosphate hydrolases"/>
    <property type="match status" value="1"/>
</dbReference>
<protein>
    <submittedName>
        <fullName evidence="1">NB-ARC domain-containing protein</fullName>
    </submittedName>
</protein>
<dbReference type="InterPro" id="IPR011990">
    <property type="entry name" value="TPR-like_helical_dom_sf"/>
</dbReference>
<name>A0A4Q7L4M4_9PSEU</name>
<dbReference type="OrthoDB" id="4529294at2"/>
<dbReference type="PRINTS" id="PR00364">
    <property type="entry name" value="DISEASERSIST"/>
</dbReference>
<dbReference type="PANTHER" id="PTHR47691">
    <property type="entry name" value="REGULATOR-RELATED"/>
    <property type="match status" value="1"/>
</dbReference>
<keyword evidence="2" id="KW-1185">Reference proteome</keyword>